<protein>
    <recommendedName>
        <fullName evidence="9">Amino acid permease/ SLC12A domain-containing protein</fullName>
    </recommendedName>
</protein>
<keyword evidence="5 8" id="KW-1133">Transmembrane helix</keyword>
<feature type="compositionally biased region" description="Basic and acidic residues" evidence="7">
    <location>
        <begin position="1"/>
        <end position="14"/>
    </location>
</feature>
<dbReference type="PROSITE" id="PS00218">
    <property type="entry name" value="AMINO_ACID_PERMEASE_1"/>
    <property type="match status" value="1"/>
</dbReference>
<gene>
    <name evidence="10" type="ORF">INT44_001162</name>
</gene>
<proteinExistence type="predicted"/>
<dbReference type="GO" id="GO:0016020">
    <property type="term" value="C:membrane"/>
    <property type="evidence" value="ECO:0007669"/>
    <property type="project" value="UniProtKB-SubCell"/>
</dbReference>
<feature type="region of interest" description="Disordered" evidence="7">
    <location>
        <begin position="1"/>
        <end position="21"/>
    </location>
</feature>
<feature type="transmembrane region" description="Helical" evidence="8">
    <location>
        <begin position="441"/>
        <end position="465"/>
    </location>
</feature>
<dbReference type="AlphaFoldDB" id="A0A8H7URM1"/>
<feature type="transmembrane region" description="Helical" evidence="8">
    <location>
        <begin position="148"/>
        <end position="170"/>
    </location>
</feature>
<evidence type="ECO:0000256" key="1">
    <source>
        <dbReference type="ARBA" id="ARBA00004141"/>
    </source>
</evidence>
<comment type="subcellular location">
    <subcellularLocation>
        <location evidence="1">Membrane</location>
        <topology evidence="1">Multi-pass membrane protein</topology>
    </subcellularLocation>
</comment>
<dbReference type="FunFam" id="1.20.1740.10:FF:000006">
    <property type="entry name" value="General amino acid permease"/>
    <property type="match status" value="1"/>
</dbReference>
<evidence type="ECO:0000256" key="7">
    <source>
        <dbReference type="SAM" id="MobiDB-lite"/>
    </source>
</evidence>
<keyword evidence="4" id="KW-0029">Amino-acid transport</keyword>
<dbReference type="PANTHER" id="PTHR43341">
    <property type="entry name" value="AMINO ACID PERMEASE"/>
    <property type="match status" value="1"/>
</dbReference>
<keyword evidence="2" id="KW-0813">Transport</keyword>
<feature type="transmembrane region" description="Helical" evidence="8">
    <location>
        <begin position="399"/>
        <end position="420"/>
    </location>
</feature>
<dbReference type="EMBL" id="JAEPRA010000002">
    <property type="protein sequence ID" value="KAG2188409.1"/>
    <property type="molecule type" value="Genomic_DNA"/>
</dbReference>
<evidence type="ECO:0000256" key="6">
    <source>
        <dbReference type="ARBA" id="ARBA00023136"/>
    </source>
</evidence>
<dbReference type="InterPro" id="IPR004840">
    <property type="entry name" value="Amino_acid_permease_CS"/>
</dbReference>
<feature type="domain" description="Amino acid permease/ SLC12A" evidence="9">
    <location>
        <begin position="39"/>
        <end position="502"/>
    </location>
</feature>
<comment type="caution">
    <text evidence="10">The sequence shown here is derived from an EMBL/GenBank/DDBJ whole genome shotgun (WGS) entry which is preliminary data.</text>
</comment>
<sequence>MENDEYTKHEKNHVENTYAEDGTESVALPTLQRQLKNRHIAMISIGGVIGTGLFLGTANALMHGGPAGLLLGYAVMGTICFAVMNCLGEMVSYLPVPGGHIKLAERFVDPALGFAMGWNYWYNWVIVLPAELSAAAVLINYWNQTINNAAWITICLAIVVAINFMGARAYGEAEFWFASIKVLTIIGLIILGIVIAAGGGPNHIATGISYWQNPGPWVQYKGIPGALGRFLGFFAVLIQAAFSYIGTEIVAIAAGEAKNPRKNIPKAIRKVYIRIVLFYLLGTFIIGLICASNDPKLLNGSGSDAASSPFVIGIENAGIPVLPSLINACLLTSAWSAASSDMYTSSRALFGLAISGSAPKIFAKTTKRGLPYPALIVSVLFSLLAYMAVSAGAWTVFGYFANMTSICGLITWTFISITYIRFHAGMKAQGINRSELPFKSILGIFGGWYVLVSTTIIIFLSGWQVFLAGEWDTASFITQYLPIPVAVLLFFGYKFFMKTHWNRVEEMDFHTGLAEIEADTDDEVPTTIMGKFFNAL</sequence>
<keyword evidence="3 8" id="KW-0812">Transmembrane</keyword>
<evidence type="ECO:0000259" key="9">
    <source>
        <dbReference type="Pfam" id="PF00324"/>
    </source>
</evidence>
<feature type="transmembrane region" description="Helical" evidence="8">
    <location>
        <begin position="477"/>
        <end position="496"/>
    </location>
</feature>
<evidence type="ECO:0000256" key="8">
    <source>
        <dbReference type="SAM" id="Phobius"/>
    </source>
</evidence>
<dbReference type="PANTHER" id="PTHR43341:SF20">
    <property type="entry name" value="AAT FAMILY AMINO ACID TRANSPORTER"/>
    <property type="match status" value="1"/>
</dbReference>
<reference evidence="10" key="1">
    <citation type="submission" date="2020-12" db="EMBL/GenBank/DDBJ databases">
        <title>Metabolic potential, ecology and presence of endohyphal bacteria is reflected in genomic diversity of Mucoromycotina.</title>
        <authorList>
            <person name="Muszewska A."/>
            <person name="Okrasinska A."/>
            <person name="Steczkiewicz K."/>
            <person name="Drgas O."/>
            <person name="Orlowska M."/>
            <person name="Perlinska-Lenart U."/>
            <person name="Aleksandrzak-Piekarczyk T."/>
            <person name="Szatraj K."/>
            <person name="Zielenkiewicz U."/>
            <person name="Pilsyk S."/>
            <person name="Malc E."/>
            <person name="Mieczkowski P."/>
            <person name="Kruszewska J.S."/>
            <person name="Biernat P."/>
            <person name="Pawlowska J."/>
        </authorList>
    </citation>
    <scope>NUCLEOTIDE SEQUENCE</scope>
    <source>
        <strain evidence="10">WA0000051536</strain>
    </source>
</reference>
<dbReference type="Pfam" id="PF00324">
    <property type="entry name" value="AA_permease"/>
    <property type="match status" value="1"/>
</dbReference>
<dbReference type="PIRSF" id="PIRSF006060">
    <property type="entry name" value="AA_transporter"/>
    <property type="match status" value="1"/>
</dbReference>
<evidence type="ECO:0000256" key="2">
    <source>
        <dbReference type="ARBA" id="ARBA00022448"/>
    </source>
</evidence>
<dbReference type="GO" id="GO:0015171">
    <property type="term" value="F:amino acid transmembrane transporter activity"/>
    <property type="evidence" value="ECO:0007669"/>
    <property type="project" value="TreeGrafter"/>
</dbReference>
<feature type="transmembrane region" description="Helical" evidence="8">
    <location>
        <begin position="67"/>
        <end position="87"/>
    </location>
</feature>
<organism evidence="10 11">
    <name type="scientific">Umbelopsis vinacea</name>
    <dbReference type="NCBI Taxonomy" id="44442"/>
    <lineage>
        <taxon>Eukaryota</taxon>
        <taxon>Fungi</taxon>
        <taxon>Fungi incertae sedis</taxon>
        <taxon>Mucoromycota</taxon>
        <taxon>Mucoromycotina</taxon>
        <taxon>Umbelopsidomycetes</taxon>
        <taxon>Umbelopsidales</taxon>
        <taxon>Umbelopsidaceae</taxon>
        <taxon>Umbelopsis</taxon>
    </lineage>
</organism>
<evidence type="ECO:0000256" key="4">
    <source>
        <dbReference type="ARBA" id="ARBA00022970"/>
    </source>
</evidence>
<feature type="transmembrane region" description="Helical" evidence="8">
    <location>
        <begin position="271"/>
        <end position="289"/>
    </location>
</feature>
<dbReference type="Proteomes" id="UP000612746">
    <property type="component" value="Unassembled WGS sequence"/>
</dbReference>
<feature type="transmembrane region" description="Helical" evidence="8">
    <location>
        <begin position="182"/>
        <end position="210"/>
    </location>
</feature>
<feature type="transmembrane region" description="Helical" evidence="8">
    <location>
        <begin position="370"/>
        <end position="393"/>
    </location>
</feature>
<dbReference type="InterPro" id="IPR050524">
    <property type="entry name" value="APC_YAT"/>
</dbReference>
<feature type="transmembrane region" description="Helical" evidence="8">
    <location>
        <begin position="230"/>
        <end position="251"/>
    </location>
</feature>
<evidence type="ECO:0000256" key="5">
    <source>
        <dbReference type="ARBA" id="ARBA00022989"/>
    </source>
</evidence>
<evidence type="ECO:0000256" key="3">
    <source>
        <dbReference type="ARBA" id="ARBA00022692"/>
    </source>
</evidence>
<evidence type="ECO:0000313" key="10">
    <source>
        <dbReference type="EMBL" id="KAG2188409.1"/>
    </source>
</evidence>
<dbReference type="InterPro" id="IPR004841">
    <property type="entry name" value="AA-permease/SLC12A_dom"/>
</dbReference>
<keyword evidence="11" id="KW-1185">Reference proteome</keyword>
<feature type="transmembrane region" description="Helical" evidence="8">
    <location>
        <begin position="40"/>
        <end position="61"/>
    </location>
</feature>
<dbReference type="OrthoDB" id="3900342at2759"/>
<name>A0A8H7URM1_9FUNG</name>
<accession>A0A8H7URM1</accession>
<keyword evidence="6 8" id="KW-0472">Membrane</keyword>
<dbReference type="Gene3D" id="1.20.1740.10">
    <property type="entry name" value="Amino acid/polyamine transporter I"/>
    <property type="match status" value="1"/>
</dbReference>
<evidence type="ECO:0000313" key="11">
    <source>
        <dbReference type="Proteomes" id="UP000612746"/>
    </source>
</evidence>
<feature type="transmembrane region" description="Helical" evidence="8">
    <location>
        <begin position="121"/>
        <end position="142"/>
    </location>
</feature>